<reference evidence="1" key="1">
    <citation type="submission" date="2023-10" db="EMBL/GenBank/DDBJ databases">
        <title>Genome assembly of Pristionchus species.</title>
        <authorList>
            <person name="Yoshida K."/>
            <person name="Sommer R.J."/>
        </authorList>
    </citation>
    <scope>NUCLEOTIDE SEQUENCE</scope>
    <source>
        <strain evidence="1">RS0144</strain>
    </source>
</reference>
<dbReference type="Proteomes" id="UP001432027">
    <property type="component" value="Unassembled WGS sequence"/>
</dbReference>
<sequence length="97" mass="11473">MRGVYIRTARRIISAHKKFKKRLTLMSKITKVFNKHDRLEWRTKRAVISQPQLLLRQRFADVAKLYKDFATGSMPEAVREIVQREMVAEGERQRSDG</sequence>
<evidence type="ECO:0000313" key="2">
    <source>
        <dbReference type="Proteomes" id="UP001432027"/>
    </source>
</evidence>
<evidence type="ECO:0000313" key="1">
    <source>
        <dbReference type="EMBL" id="GMS98062.1"/>
    </source>
</evidence>
<gene>
    <name evidence="1" type="ORF">PENTCL1PPCAC_20237</name>
</gene>
<name>A0AAV5TUZ9_9BILA</name>
<accession>A0AAV5TUZ9</accession>
<proteinExistence type="predicted"/>
<dbReference type="AlphaFoldDB" id="A0AAV5TUZ9"/>
<comment type="caution">
    <text evidence="1">The sequence shown here is derived from an EMBL/GenBank/DDBJ whole genome shotgun (WGS) entry which is preliminary data.</text>
</comment>
<protein>
    <submittedName>
        <fullName evidence="1">Uncharacterized protein</fullName>
    </submittedName>
</protein>
<organism evidence="1 2">
    <name type="scientific">Pristionchus entomophagus</name>
    <dbReference type="NCBI Taxonomy" id="358040"/>
    <lineage>
        <taxon>Eukaryota</taxon>
        <taxon>Metazoa</taxon>
        <taxon>Ecdysozoa</taxon>
        <taxon>Nematoda</taxon>
        <taxon>Chromadorea</taxon>
        <taxon>Rhabditida</taxon>
        <taxon>Rhabditina</taxon>
        <taxon>Diplogasteromorpha</taxon>
        <taxon>Diplogasteroidea</taxon>
        <taxon>Neodiplogasteridae</taxon>
        <taxon>Pristionchus</taxon>
    </lineage>
</organism>
<keyword evidence="2" id="KW-1185">Reference proteome</keyword>
<dbReference type="EMBL" id="BTSX01000005">
    <property type="protein sequence ID" value="GMS98062.1"/>
    <property type="molecule type" value="Genomic_DNA"/>
</dbReference>